<dbReference type="Proteomes" id="UP001597322">
    <property type="component" value="Unassembled WGS sequence"/>
</dbReference>
<evidence type="ECO:0000313" key="5">
    <source>
        <dbReference type="Proteomes" id="UP001597322"/>
    </source>
</evidence>
<dbReference type="RefSeq" id="WP_377399215.1">
    <property type="nucleotide sequence ID" value="NZ_JBHUEQ010000015.1"/>
</dbReference>
<sequence length="353" mass="37631">MSISAFTHPFLSGLLGDAETAQHLGVEADIAAMLRFEAALVMAEMKAGLVPEEIARKIAAISLSFEPPMQALREGVAKDGIVVATLVKQLKAAVGGEAAPFVHMGATSQDVIDTSLMLRLRSILPIFRSRLTTIISQLDDLDARFGERPLMGFTRMQAAIPIKVQNRIAAWQTPLKHSVRRLTPLESELPLQFGGAAGNLDQLGDKAAEVRRCLAQELGLGDEPQWHSQRDLIAEIANLLSVITGSLGKIGQDCALMAQMGKDIAMAGGGGSSAMAHKQNPVAAEALVALARFNAVQISGIHQSLVHEQERSGAAWTLEWLLLPNMLMACGASLLLAQKLLGQITSLGSDKPD</sequence>
<keyword evidence="5" id="KW-1185">Reference proteome</keyword>
<dbReference type="InterPro" id="IPR008948">
    <property type="entry name" value="L-Aspartase-like"/>
</dbReference>
<dbReference type="GO" id="GO:0047472">
    <property type="term" value="F:3-carboxy-cis,cis-muconate cycloisomerase activity"/>
    <property type="evidence" value="ECO:0007669"/>
    <property type="project" value="UniProtKB-EC"/>
</dbReference>
<organism evidence="4 5">
    <name type="scientific">Rhizobium helianthi</name>
    <dbReference type="NCBI Taxonomy" id="1132695"/>
    <lineage>
        <taxon>Bacteria</taxon>
        <taxon>Pseudomonadati</taxon>
        <taxon>Pseudomonadota</taxon>
        <taxon>Alphaproteobacteria</taxon>
        <taxon>Hyphomicrobiales</taxon>
        <taxon>Rhizobiaceae</taxon>
        <taxon>Rhizobium/Agrobacterium group</taxon>
        <taxon>Rhizobium</taxon>
    </lineage>
</organism>
<dbReference type="InterPro" id="IPR012789">
    <property type="entry name" value="Protocat_PcaB-like"/>
</dbReference>
<dbReference type="EMBL" id="JBHUEQ010000015">
    <property type="protein sequence ID" value="MFD1745480.1"/>
    <property type="molecule type" value="Genomic_DNA"/>
</dbReference>
<feature type="domain" description="Fumarate lyase N-terminal" evidence="3">
    <location>
        <begin position="36"/>
        <end position="290"/>
    </location>
</feature>
<dbReference type="Pfam" id="PF00206">
    <property type="entry name" value="Lyase_1"/>
    <property type="match status" value="1"/>
</dbReference>
<dbReference type="PROSITE" id="PS00163">
    <property type="entry name" value="FUMARATE_LYASES"/>
    <property type="match status" value="1"/>
</dbReference>
<proteinExistence type="inferred from homology"/>
<comment type="caution">
    <text evidence="4">The sequence shown here is derived from an EMBL/GenBank/DDBJ whole genome shotgun (WGS) entry which is preliminary data.</text>
</comment>
<dbReference type="InterPro" id="IPR020557">
    <property type="entry name" value="Fumarate_lyase_CS"/>
</dbReference>
<dbReference type="PANTHER" id="PTHR43172">
    <property type="entry name" value="ADENYLOSUCCINATE LYASE"/>
    <property type="match status" value="1"/>
</dbReference>
<keyword evidence="4" id="KW-0413">Isomerase</keyword>
<reference evidence="5" key="1">
    <citation type="journal article" date="2019" name="Int. J. Syst. Evol. Microbiol.">
        <title>The Global Catalogue of Microorganisms (GCM) 10K type strain sequencing project: providing services to taxonomists for standard genome sequencing and annotation.</title>
        <authorList>
            <consortium name="The Broad Institute Genomics Platform"/>
            <consortium name="The Broad Institute Genome Sequencing Center for Infectious Disease"/>
            <person name="Wu L."/>
            <person name="Ma J."/>
        </authorList>
    </citation>
    <scope>NUCLEOTIDE SEQUENCE [LARGE SCALE GENOMIC DNA]</scope>
    <source>
        <strain evidence="5">CG52</strain>
    </source>
</reference>
<dbReference type="NCBIfam" id="TIGR02426">
    <property type="entry name" value="protocat_pcaB"/>
    <property type="match status" value="1"/>
</dbReference>
<dbReference type="PRINTS" id="PR00149">
    <property type="entry name" value="FUMRATELYASE"/>
</dbReference>
<gene>
    <name evidence="4" type="ORF">ACFSE1_08420</name>
</gene>
<dbReference type="InterPro" id="IPR000362">
    <property type="entry name" value="Fumarate_lyase_fam"/>
</dbReference>
<dbReference type="SUPFAM" id="SSF48557">
    <property type="entry name" value="L-aspartase-like"/>
    <property type="match status" value="1"/>
</dbReference>
<comment type="similarity">
    <text evidence="1">Belongs to the class-II fumarase/aspartase family.</text>
</comment>
<dbReference type="EC" id="5.5.1.2" evidence="2"/>
<dbReference type="PANTHER" id="PTHR43172:SF2">
    <property type="entry name" value="ADENYLOSUCCINATE LYASE C-TERMINAL DOMAIN-CONTAINING PROTEIN"/>
    <property type="match status" value="1"/>
</dbReference>
<evidence type="ECO:0000256" key="1">
    <source>
        <dbReference type="ARBA" id="ARBA00034772"/>
    </source>
</evidence>
<dbReference type="Gene3D" id="1.20.200.10">
    <property type="entry name" value="Fumarase/aspartase (Central domain)"/>
    <property type="match status" value="1"/>
</dbReference>
<dbReference type="PRINTS" id="PR00145">
    <property type="entry name" value="ARGSUCLYASE"/>
</dbReference>
<evidence type="ECO:0000256" key="2">
    <source>
        <dbReference type="NCBIfam" id="TIGR02426"/>
    </source>
</evidence>
<protein>
    <recommendedName>
        <fullName evidence="2">3-carboxy-cis,cis-muconate cycloisomerase</fullName>
        <ecNumber evidence="2">5.5.1.2</ecNumber>
    </recommendedName>
</protein>
<evidence type="ECO:0000313" key="4">
    <source>
        <dbReference type="EMBL" id="MFD1745480.1"/>
    </source>
</evidence>
<evidence type="ECO:0000259" key="3">
    <source>
        <dbReference type="Pfam" id="PF00206"/>
    </source>
</evidence>
<name>A0ABW4M2G2_9HYPH</name>
<dbReference type="InterPro" id="IPR022761">
    <property type="entry name" value="Fumarate_lyase_N"/>
</dbReference>
<dbReference type="NCBIfam" id="NF004631">
    <property type="entry name" value="PRK05975.1"/>
    <property type="match status" value="1"/>
</dbReference>
<accession>A0ABW4M2G2</accession>